<reference evidence="1 2" key="1">
    <citation type="journal article" date="2018" name="Sci. Rep.">
        <title>Genomic signatures of local adaptation to the degree of environmental predictability in rotifers.</title>
        <authorList>
            <person name="Franch-Gras L."/>
            <person name="Hahn C."/>
            <person name="Garcia-Roger E.M."/>
            <person name="Carmona M.J."/>
            <person name="Serra M."/>
            <person name="Gomez A."/>
        </authorList>
    </citation>
    <scope>NUCLEOTIDE SEQUENCE [LARGE SCALE GENOMIC DNA]</scope>
    <source>
        <strain evidence="1">HYR1</strain>
    </source>
</reference>
<evidence type="ECO:0000313" key="2">
    <source>
        <dbReference type="Proteomes" id="UP000276133"/>
    </source>
</evidence>
<name>A0A3M7P7J5_BRAPC</name>
<proteinExistence type="predicted"/>
<evidence type="ECO:0000313" key="1">
    <source>
        <dbReference type="EMBL" id="RMZ94993.1"/>
    </source>
</evidence>
<dbReference type="EMBL" id="REGN01012677">
    <property type="protein sequence ID" value="RMZ94993.1"/>
    <property type="molecule type" value="Genomic_DNA"/>
</dbReference>
<protein>
    <submittedName>
        <fullName evidence="1">Uncharacterized protein</fullName>
    </submittedName>
</protein>
<sequence length="70" mass="8272">MKLVILRDIICDVRYLGIIEVSSQKSEQHEFFAVPVFQKETNLNRKPIFNHPLIYLIPDITEWCFVTAYS</sequence>
<dbReference type="Proteomes" id="UP000276133">
    <property type="component" value="Unassembled WGS sequence"/>
</dbReference>
<dbReference type="AlphaFoldDB" id="A0A3M7P7J5"/>
<accession>A0A3M7P7J5</accession>
<organism evidence="1 2">
    <name type="scientific">Brachionus plicatilis</name>
    <name type="common">Marine rotifer</name>
    <name type="synonym">Brachionus muelleri</name>
    <dbReference type="NCBI Taxonomy" id="10195"/>
    <lineage>
        <taxon>Eukaryota</taxon>
        <taxon>Metazoa</taxon>
        <taxon>Spiralia</taxon>
        <taxon>Gnathifera</taxon>
        <taxon>Rotifera</taxon>
        <taxon>Eurotatoria</taxon>
        <taxon>Monogononta</taxon>
        <taxon>Pseudotrocha</taxon>
        <taxon>Ploima</taxon>
        <taxon>Brachionidae</taxon>
        <taxon>Brachionus</taxon>
    </lineage>
</organism>
<keyword evidence="2" id="KW-1185">Reference proteome</keyword>
<comment type="caution">
    <text evidence="1">The sequence shown here is derived from an EMBL/GenBank/DDBJ whole genome shotgun (WGS) entry which is preliminary data.</text>
</comment>
<gene>
    <name evidence="1" type="ORF">BpHYR1_005327</name>
</gene>